<dbReference type="Proteomes" id="UP000199574">
    <property type="component" value="Chromosome I"/>
</dbReference>
<sequence length="369" mass="40852">MKTYTIEAESDSVLFPKYDTRTEVFKWSYNGNDNQLPSIIQHLANESVTTKGCIKKITSAIFGKGFVNGRTIVNKKGQTLNAVGLHLAKELATQNNAFLHIRFDANIEISSIDVLPCSKVRIGSSDDAAYSGMFAVADWSSKRISSSDIMKVNRFNLNEDVIKAQIKAAGGIGAYKGQIVHISKDHSVKYAPSDLYPVLEDAESEKLSKIYTRNSSKFGFMNAKAVLVGKMTQEEESSFKDDLSGMQGAENASNLLVFQATNPVQDLEKQMIVKDLASNPSDKILQYTDSKVEANICKAFDVPVSLISGRSEGIFGNSGELLTVMKRQLYDDKETERMLIEETLTQIIIKSAFKSKINEAKIIDPWEKS</sequence>
<dbReference type="RefSeq" id="WP_091608791.1">
    <property type="nucleotide sequence ID" value="NZ_LT629754.1"/>
</dbReference>
<name>A0ABY0V0I4_9FLAO</name>
<accession>A0ABY0V0I4</accession>
<evidence type="ECO:0000313" key="1">
    <source>
        <dbReference type="EMBL" id="SDT47324.1"/>
    </source>
</evidence>
<protein>
    <recommendedName>
        <fullName evidence="3">Phage portal protein</fullName>
    </recommendedName>
</protein>
<evidence type="ECO:0000313" key="2">
    <source>
        <dbReference type="Proteomes" id="UP000199574"/>
    </source>
</evidence>
<evidence type="ECO:0008006" key="3">
    <source>
        <dbReference type="Google" id="ProtNLM"/>
    </source>
</evidence>
<organism evidence="1 2">
    <name type="scientific">Maribacter dokdonensis</name>
    <dbReference type="NCBI Taxonomy" id="320912"/>
    <lineage>
        <taxon>Bacteria</taxon>
        <taxon>Pseudomonadati</taxon>
        <taxon>Bacteroidota</taxon>
        <taxon>Flavobacteriia</taxon>
        <taxon>Flavobacteriales</taxon>
        <taxon>Flavobacteriaceae</taxon>
        <taxon>Maribacter</taxon>
    </lineage>
</organism>
<reference evidence="1 2" key="1">
    <citation type="submission" date="2016-10" db="EMBL/GenBank/DDBJ databases">
        <authorList>
            <person name="Varghese N."/>
            <person name="Submissions S."/>
        </authorList>
    </citation>
    <scope>NUCLEOTIDE SEQUENCE [LARGE SCALE GENOMIC DNA]</scope>
    <source>
        <strain evidence="1 2">MAR_2009_60</strain>
    </source>
</reference>
<dbReference type="GeneID" id="90594103"/>
<gene>
    <name evidence="1" type="ORF">SAMN05192545_3929</name>
</gene>
<keyword evidence="2" id="KW-1185">Reference proteome</keyword>
<proteinExistence type="predicted"/>
<dbReference type="EMBL" id="LT629754">
    <property type="protein sequence ID" value="SDT47324.1"/>
    <property type="molecule type" value="Genomic_DNA"/>
</dbReference>